<evidence type="ECO:0000313" key="3">
    <source>
        <dbReference type="Proteomes" id="UP000470186"/>
    </source>
</evidence>
<keyword evidence="3" id="KW-1185">Reference proteome</keyword>
<accession>A0A7X2CHL6</accession>
<dbReference type="Pfam" id="PF23840">
    <property type="entry name" value="Phage_tail_terminator"/>
    <property type="match status" value="1"/>
</dbReference>
<feature type="compositionally biased region" description="Basic and acidic residues" evidence="1">
    <location>
        <begin position="183"/>
        <end position="197"/>
    </location>
</feature>
<name>A0A7X2CHL6_9PSED</name>
<dbReference type="EMBL" id="WIVX01000039">
    <property type="protein sequence ID" value="MQU31820.1"/>
    <property type="molecule type" value="Genomic_DNA"/>
</dbReference>
<dbReference type="Proteomes" id="UP000470186">
    <property type="component" value="Unassembled WGS sequence"/>
</dbReference>
<feature type="region of interest" description="Disordered" evidence="1">
    <location>
        <begin position="174"/>
        <end position="197"/>
    </location>
</feature>
<evidence type="ECO:0000313" key="2">
    <source>
        <dbReference type="EMBL" id="MQU31820.1"/>
    </source>
</evidence>
<protein>
    <recommendedName>
        <fullName evidence="4">Prophage PSSSM-04</fullName>
    </recommendedName>
</protein>
<proteinExistence type="predicted"/>
<evidence type="ECO:0008006" key="4">
    <source>
        <dbReference type="Google" id="ProtNLM"/>
    </source>
</evidence>
<evidence type="ECO:0000256" key="1">
    <source>
        <dbReference type="SAM" id="MobiDB-lite"/>
    </source>
</evidence>
<dbReference type="InterPro" id="IPR056912">
    <property type="entry name" value="Phage_JBD30_tail_term-like"/>
</dbReference>
<dbReference type="AlphaFoldDB" id="A0A7X2CHL6"/>
<dbReference type="RefSeq" id="WP_153351227.1">
    <property type="nucleotide sequence ID" value="NZ_WIVX01000039.1"/>
</dbReference>
<sequence>MKISHVVAHLRTYCPAFSGRVSAGIDWDAVANSAKLNHPSAYVIAAGDDVAPNELQNVARQNITDLFDVVLVLDSTDERGQEAADLLHDLRAGLWKALVGWQPGTEYDPIEYGGGSLVFINRARVVYRFSFEAAFQLGRNSKDEPPETWQERVLDGLPPMEGLDVSYDFISPLNDKNLSESGPDGRIEFQTREDLPQ</sequence>
<comment type="caution">
    <text evidence="2">The sequence shown here is derived from an EMBL/GenBank/DDBJ whole genome shotgun (WGS) entry which is preliminary data.</text>
</comment>
<organism evidence="2 3">
    <name type="scientific">Pseudomonas helleri</name>
    <dbReference type="NCBI Taxonomy" id="1608996"/>
    <lineage>
        <taxon>Bacteria</taxon>
        <taxon>Pseudomonadati</taxon>
        <taxon>Pseudomonadota</taxon>
        <taxon>Gammaproteobacteria</taxon>
        <taxon>Pseudomonadales</taxon>
        <taxon>Pseudomonadaceae</taxon>
        <taxon>Pseudomonas</taxon>
    </lineage>
</organism>
<gene>
    <name evidence="2" type="ORF">GHO30_10505</name>
</gene>
<reference evidence="2 3" key="1">
    <citation type="submission" date="2019-10" db="EMBL/GenBank/DDBJ databases">
        <title>Evaluation of single-gene subtyping targets for Pseudomonas.</title>
        <authorList>
            <person name="Reichler S.J."/>
            <person name="Orsi R.H."/>
            <person name="Wiedmann M."/>
            <person name="Martin N.H."/>
            <person name="Murphy S.I."/>
        </authorList>
    </citation>
    <scope>NUCLEOTIDE SEQUENCE [LARGE SCALE GENOMIC DNA]</scope>
    <source>
        <strain evidence="2 3">FSL R10-2107</strain>
    </source>
</reference>